<dbReference type="AlphaFoldDB" id="A0A4V3CGU0"/>
<dbReference type="Proteomes" id="UP000294656">
    <property type="component" value="Unassembled WGS sequence"/>
</dbReference>
<feature type="domain" description="HDOD" evidence="1">
    <location>
        <begin position="20"/>
        <end position="213"/>
    </location>
</feature>
<evidence type="ECO:0000313" key="2">
    <source>
        <dbReference type="EMBL" id="TDO99012.1"/>
    </source>
</evidence>
<dbReference type="InterPro" id="IPR052340">
    <property type="entry name" value="RNase_Y/CdgJ"/>
</dbReference>
<reference evidence="2 3" key="1">
    <citation type="submission" date="2019-03" db="EMBL/GenBank/DDBJ databases">
        <title>Genomic Encyclopedia of Type Strains, Phase III (KMG-III): the genomes of soil and plant-associated and newly described type strains.</title>
        <authorList>
            <person name="Whitman W."/>
        </authorList>
    </citation>
    <scope>NUCLEOTIDE SEQUENCE [LARGE SCALE GENOMIC DNA]</scope>
    <source>
        <strain evidence="2 3">CECT 7378</strain>
    </source>
</reference>
<keyword evidence="3" id="KW-1185">Reference proteome</keyword>
<comment type="caution">
    <text evidence="2">The sequence shown here is derived from an EMBL/GenBank/DDBJ whole genome shotgun (WGS) entry which is preliminary data.</text>
</comment>
<organism evidence="2 3">
    <name type="scientific">Marinomonas balearica</name>
    <dbReference type="NCBI Taxonomy" id="491947"/>
    <lineage>
        <taxon>Bacteria</taxon>
        <taxon>Pseudomonadati</taxon>
        <taxon>Pseudomonadota</taxon>
        <taxon>Gammaproteobacteria</taxon>
        <taxon>Oceanospirillales</taxon>
        <taxon>Oceanospirillaceae</taxon>
        <taxon>Marinomonas</taxon>
    </lineage>
</organism>
<evidence type="ECO:0000313" key="3">
    <source>
        <dbReference type="Proteomes" id="UP000294656"/>
    </source>
</evidence>
<dbReference type="PANTHER" id="PTHR33525">
    <property type="match status" value="1"/>
</dbReference>
<dbReference type="PANTHER" id="PTHR33525:SF4">
    <property type="entry name" value="CYCLIC DI-GMP PHOSPHODIESTERASE CDGJ"/>
    <property type="match status" value="1"/>
</dbReference>
<dbReference type="Pfam" id="PF08668">
    <property type="entry name" value="HDOD"/>
    <property type="match status" value="1"/>
</dbReference>
<sequence length="489" mass="55398">MNKSPFNLEEWLIFLKDKKFPVETSNLARLKNQIKSPYETLDRMRSNIASEPFLAFAILNEANKVVPNKRADIKNPSHAASMIGMSGIERVVGQLEPYEYSRKNPAQNALLKEVQVSYEAASIARRWAIEKNISHTDDVFWITFFRNAVRWLLWFHAHDKMEQITHQQKRGTPSTQAELENLGCRIDEIAVKMLLHWQAPEIVINSFLTKHIPSAKELQTLAALTKHADQIPGFSEDKRLTILANGHLILTYCASKVAQEADVLGWGSKQLVFFYRVIAAVLHDKLGKVIQATHFGAVEAATEFINDAKPSLAKQLLSPLLYTKTSQIRATKRSNISPDQQLKKALETPGLSSKQKAALVMKIIRANIDAAQHTIIFKHSQSKGSLSPILQYGYDIDVLKAIKWNHPSSTFDRLKQKRTAVLLSDKKLQQVLKTLPGNSDQIVDDNGNLILASTQVSKDEQHIYWVETRKKFSENDYKMVKQLLTIVSQ</sequence>
<dbReference type="EMBL" id="SNXC01000010">
    <property type="protein sequence ID" value="TDO99012.1"/>
    <property type="molecule type" value="Genomic_DNA"/>
</dbReference>
<dbReference type="OrthoDB" id="6100270at2"/>
<name>A0A4V3CGU0_9GAMM</name>
<dbReference type="InterPro" id="IPR013976">
    <property type="entry name" value="HDOD"/>
</dbReference>
<dbReference type="SUPFAM" id="SSF109604">
    <property type="entry name" value="HD-domain/PDEase-like"/>
    <property type="match status" value="1"/>
</dbReference>
<accession>A0A4V3CGU0</accession>
<gene>
    <name evidence="2" type="ORF">DFP79_1436</name>
</gene>
<proteinExistence type="predicted"/>
<evidence type="ECO:0000259" key="1">
    <source>
        <dbReference type="PROSITE" id="PS51833"/>
    </source>
</evidence>
<dbReference type="PROSITE" id="PS51833">
    <property type="entry name" value="HDOD"/>
    <property type="match status" value="1"/>
</dbReference>
<protein>
    <submittedName>
        <fullName evidence="2">HDOD domain-containing protein</fullName>
    </submittedName>
</protein>
<dbReference type="Gene3D" id="1.10.3210.10">
    <property type="entry name" value="Hypothetical protein af1432"/>
    <property type="match status" value="1"/>
</dbReference>